<keyword evidence="2" id="KW-1133">Transmembrane helix</keyword>
<evidence type="ECO:0000313" key="3">
    <source>
        <dbReference type="EMBL" id="KAF7427743.1"/>
    </source>
</evidence>
<proteinExistence type="predicted"/>
<comment type="caution">
    <text evidence="3">The sequence shown here is derived from an EMBL/GenBank/DDBJ whole genome shotgun (WGS) entry which is preliminary data.</text>
</comment>
<feature type="transmembrane region" description="Helical" evidence="2">
    <location>
        <begin position="27"/>
        <end position="54"/>
    </location>
</feature>
<dbReference type="Proteomes" id="UP000600918">
    <property type="component" value="Unassembled WGS sequence"/>
</dbReference>
<evidence type="ECO:0000256" key="2">
    <source>
        <dbReference type="SAM" id="Phobius"/>
    </source>
</evidence>
<sequence length="130" mass="13610">MGSHDFTDSQTGRGGLESPSPRSATTAAAAVTTAAATVIVTAAAAAAAAAVTVVTLSRLIIPSNVVTIVNTKKLKAVLESLNPYETAFVINQVYPISAAYIRIYSSYSRMPMDSGKVDAKCMEKSGRFYD</sequence>
<keyword evidence="2" id="KW-0812">Transmembrane</keyword>
<evidence type="ECO:0000313" key="4">
    <source>
        <dbReference type="Proteomes" id="UP000600918"/>
    </source>
</evidence>
<dbReference type="AlphaFoldDB" id="A0A834UBM4"/>
<reference evidence="3" key="1">
    <citation type="journal article" date="2020" name="G3 (Bethesda)">
        <title>High-Quality Assemblies for Three Invasive Social Wasps from the &lt;i&gt;Vespula&lt;/i&gt; Genus.</title>
        <authorList>
            <person name="Harrop T.W.R."/>
            <person name="Guhlin J."/>
            <person name="McLaughlin G.M."/>
            <person name="Permina E."/>
            <person name="Stockwell P."/>
            <person name="Gilligan J."/>
            <person name="Le Lec M.F."/>
            <person name="Gruber M.A.M."/>
            <person name="Quinn O."/>
            <person name="Lovegrove M."/>
            <person name="Duncan E.J."/>
            <person name="Remnant E.J."/>
            <person name="Van Eeckhoven J."/>
            <person name="Graham B."/>
            <person name="Knapp R.A."/>
            <person name="Langford K.W."/>
            <person name="Kronenberg Z."/>
            <person name="Press M.O."/>
            <person name="Eacker S.M."/>
            <person name="Wilson-Rankin E.E."/>
            <person name="Purcell J."/>
            <person name="Lester P.J."/>
            <person name="Dearden P.K."/>
        </authorList>
    </citation>
    <scope>NUCLEOTIDE SEQUENCE</scope>
    <source>
        <strain evidence="3">Volc-1</strain>
    </source>
</reference>
<organism evidence="3 4">
    <name type="scientific">Vespula pensylvanica</name>
    <name type="common">Western yellow jacket</name>
    <name type="synonym">Wasp</name>
    <dbReference type="NCBI Taxonomy" id="30213"/>
    <lineage>
        <taxon>Eukaryota</taxon>
        <taxon>Metazoa</taxon>
        <taxon>Ecdysozoa</taxon>
        <taxon>Arthropoda</taxon>
        <taxon>Hexapoda</taxon>
        <taxon>Insecta</taxon>
        <taxon>Pterygota</taxon>
        <taxon>Neoptera</taxon>
        <taxon>Endopterygota</taxon>
        <taxon>Hymenoptera</taxon>
        <taxon>Apocrita</taxon>
        <taxon>Aculeata</taxon>
        <taxon>Vespoidea</taxon>
        <taxon>Vespidae</taxon>
        <taxon>Vespinae</taxon>
        <taxon>Vespula</taxon>
    </lineage>
</organism>
<dbReference type="EMBL" id="JACSDY010000005">
    <property type="protein sequence ID" value="KAF7427743.1"/>
    <property type="molecule type" value="Genomic_DNA"/>
</dbReference>
<evidence type="ECO:0000256" key="1">
    <source>
        <dbReference type="SAM" id="MobiDB-lite"/>
    </source>
</evidence>
<name>A0A834UBM4_VESPE</name>
<gene>
    <name evidence="3" type="ORF">H0235_007437</name>
</gene>
<accession>A0A834UBM4</accession>
<protein>
    <submittedName>
        <fullName evidence="3">Uncharacterized protein</fullName>
    </submittedName>
</protein>
<feature type="region of interest" description="Disordered" evidence="1">
    <location>
        <begin position="1"/>
        <end position="23"/>
    </location>
</feature>
<keyword evidence="2" id="KW-0472">Membrane</keyword>
<keyword evidence="4" id="KW-1185">Reference proteome</keyword>